<dbReference type="GO" id="GO:0019748">
    <property type="term" value="P:secondary metabolic process"/>
    <property type="evidence" value="ECO:0007669"/>
    <property type="project" value="TreeGrafter"/>
</dbReference>
<keyword evidence="1 3" id="KW-0210">Decarboxylase</keyword>
<dbReference type="eggNOG" id="KOG4245">
    <property type="taxonomic scope" value="Eukaryota"/>
</dbReference>
<organism evidence="5 6">
    <name type="scientific">Tuber melanosporum (strain Mel28)</name>
    <name type="common">Perigord black truffle</name>
    <dbReference type="NCBI Taxonomy" id="656061"/>
    <lineage>
        <taxon>Eukaryota</taxon>
        <taxon>Fungi</taxon>
        <taxon>Dikarya</taxon>
        <taxon>Ascomycota</taxon>
        <taxon>Pezizomycotina</taxon>
        <taxon>Pezizomycetes</taxon>
        <taxon>Pezizales</taxon>
        <taxon>Tuberaceae</taxon>
        <taxon>Tuber</taxon>
    </lineage>
</organism>
<dbReference type="HOGENOM" id="CLU_039329_4_0_1"/>
<feature type="domain" description="Amidohydrolase-related" evidence="4">
    <location>
        <begin position="108"/>
        <end position="380"/>
    </location>
</feature>
<evidence type="ECO:0000259" key="4">
    <source>
        <dbReference type="Pfam" id="PF04909"/>
    </source>
</evidence>
<dbReference type="PANTHER" id="PTHR21240:SF28">
    <property type="entry name" value="ISO-OROTATE DECARBOXYLASE (EUROFUNG)"/>
    <property type="match status" value="1"/>
</dbReference>
<dbReference type="SUPFAM" id="SSF51556">
    <property type="entry name" value="Metallo-dependent hydrolases"/>
    <property type="match status" value="1"/>
</dbReference>
<gene>
    <name evidence="5" type="ORF">GSTUM_00007650001</name>
</gene>
<dbReference type="KEGG" id="tml:GSTUM_00007650001"/>
<dbReference type="GeneID" id="9185059"/>
<dbReference type="OMA" id="RIESCIM"/>
<evidence type="ECO:0000313" key="6">
    <source>
        <dbReference type="Proteomes" id="UP000006911"/>
    </source>
</evidence>
<dbReference type="InterPro" id="IPR032466">
    <property type="entry name" value="Metal_Hydrolase"/>
</dbReference>
<dbReference type="Proteomes" id="UP000006911">
    <property type="component" value="Unassembled WGS sequence"/>
</dbReference>
<reference evidence="5 6" key="1">
    <citation type="journal article" date="2010" name="Nature">
        <title>Perigord black truffle genome uncovers evolutionary origins and mechanisms of symbiosis.</title>
        <authorList>
            <person name="Martin F."/>
            <person name="Kohler A."/>
            <person name="Murat C."/>
            <person name="Balestrini R."/>
            <person name="Coutinho P.M."/>
            <person name="Jaillon O."/>
            <person name="Montanini B."/>
            <person name="Morin E."/>
            <person name="Noel B."/>
            <person name="Percudani R."/>
            <person name="Porcel B."/>
            <person name="Rubini A."/>
            <person name="Amicucci A."/>
            <person name="Amselem J."/>
            <person name="Anthouard V."/>
            <person name="Arcioni S."/>
            <person name="Artiguenave F."/>
            <person name="Aury J.M."/>
            <person name="Ballario P."/>
            <person name="Bolchi A."/>
            <person name="Brenna A."/>
            <person name="Brun A."/>
            <person name="Buee M."/>
            <person name="Cantarel B."/>
            <person name="Chevalier G."/>
            <person name="Couloux A."/>
            <person name="Da Silva C."/>
            <person name="Denoeud F."/>
            <person name="Duplessis S."/>
            <person name="Ghignone S."/>
            <person name="Hilselberger B."/>
            <person name="Iotti M."/>
            <person name="Marcais B."/>
            <person name="Mello A."/>
            <person name="Miranda M."/>
            <person name="Pacioni G."/>
            <person name="Quesneville H."/>
            <person name="Riccioni C."/>
            <person name="Ruotolo R."/>
            <person name="Splivallo R."/>
            <person name="Stocchi V."/>
            <person name="Tisserant E."/>
            <person name="Viscomi A.R."/>
            <person name="Zambonelli A."/>
            <person name="Zampieri E."/>
            <person name="Henrissat B."/>
            <person name="Lebrun M.H."/>
            <person name="Paolocci F."/>
            <person name="Bonfante P."/>
            <person name="Ottonello S."/>
            <person name="Wincker P."/>
        </authorList>
    </citation>
    <scope>NUCLEOTIDE SEQUENCE [LARGE SCALE GENOMIC DNA]</scope>
    <source>
        <strain evidence="5 6">Mel28</strain>
    </source>
</reference>
<dbReference type="Pfam" id="PF04909">
    <property type="entry name" value="Amidohydro_2"/>
    <property type="match status" value="1"/>
</dbReference>
<name>D5GH12_TUBMM</name>
<evidence type="ECO:0000256" key="3">
    <source>
        <dbReference type="RuleBase" id="RU366045"/>
    </source>
</evidence>
<evidence type="ECO:0000313" key="5">
    <source>
        <dbReference type="EMBL" id="CAZ83805.1"/>
    </source>
</evidence>
<dbReference type="Gene3D" id="3.20.20.140">
    <property type="entry name" value="Metal-dependent hydrolases"/>
    <property type="match status" value="1"/>
</dbReference>
<dbReference type="RefSeq" id="XP_002839614.1">
    <property type="nucleotide sequence ID" value="XM_002839568.1"/>
</dbReference>
<dbReference type="FunFam" id="3.20.20.140:FF:000055">
    <property type="entry name" value="Uracil-5-carboxylate decarboxylase"/>
    <property type="match status" value="1"/>
</dbReference>
<dbReference type="GO" id="GO:0016787">
    <property type="term" value="F:hydrolase activity"/>
    <property type="evidence" value="ECO:0007669"/>
    <property type="project" value="InterPro"/>
</dbReference>
<dbReference type="GO" id="GO:0005829">
    <property type="term" value="C:cytosol"/>
    <property type="evidence" value="ECO:0007669"/>
    <property type="project" value="TreeGrafter"/>
</dbReference>
<dbReference type="EMBL" id="FN430297">
    <property type="protein sequence ID" value="CAZ83805.1"/>
    <property type="molecule type" value="Genomic_DNA"/>
</dbReference>
<evidence type="ECO:0000256" key="1">
    <source>
        <dbReference type="ARBA" id="ARBA00022793"/>
    </source>
</evidence>
<dbReference type="InParanoid" id="D5GH12"/>
<dbReference type="AlphaFoldDB" id="D5GH12"/>
<evidence type="ECO:0000256" key="2">
    <source>
        <dbReference type="ARBA" id="ARBA00023239"/>
    </source>
</evidence>
<comment type="similarity">
    <text evidence="3">Belongs to the metallo-dependent hydrolases superfamily.</text>
</comment>
<sequence>MPIVDIHTHVYPPSYVERMCLPFLLQSRVLIENPVVLKSRSTVPYVRSIPPTNSPRLFVLPSEDPPSTMSTGRPIGPEYYDIAQKIAFMDIHNIDISVISLANPWLDFLPSSSAAAAAEALNSDLNTICDKFPGRLFAFGAIPVSASVEEIVSEIKRLSGMKYMRGVVMGTSGLGKGLDDERLNGVWAALEEAGQTVFLHPHYGLPKEVYGPTGGEEYGFVLPLALGFPLETTIAVSRMLLSGVWDRFQGLNVLLAHSGGTLPFLAGRLESCIAHDGKLLREGKIANRRTVWDILQKNIFLDAVVYSEVGLKAAVDVAGADRVFFGTDHPFFPPLEKNGKEEEWLSVTTNYKAIKDAFGPGEMEKVEGVLGGNAVRLLRLEV</sequence>
<dbReference type="PANTHER" id="PTHR21240">
    <property type="entry name" value="2-AMINO-3-CARBOXYLMUCONATE-6-SEMIALDEHYDE DECARBOXYLASE"/>
    <property type="match status" value="1"/>
</dbReference>
<dbReference type="STRING" id="656061.D5GH12"/>
<dbReference type="InterPro" id="IPR032465">
    <property type="entry name" value="ACMSD"/>
</dbReference>
<dbReference type="GO" id="GO:0016831">
    <property type="term" value="F:carboxy-lyase activity"/>
    <property type="evidence" value="ECO:0007669"/>
    <property type="project" value="UniProtKB-KW"/>
</dbReference>
<keyword evidence="6" id="KW-1185">Reference proteome</keyword>
<proteinExistence type="inferred from homology"/>
<keyword evidence="2 3" id="KW-0456">Lyase</keyword>
<dbReference type="InterPro" id="IPR006680">
    <property type="entry name" value="Amidohydro-rel"/>
</dbReference>
<accession>D5GH12</accession>
<protein>
    <submittedName>
        <fullName evidence="5">(Perigord truffle) hypothetical protein</fullName>
    </submittedName>
</protein>